<feature type="binding site" evidence="13 15">
    <location>
        <begin position="350"/>
        <end position="353"/>
    </location>
    <ligand>
        <name>ATP</name>
        <dbReference type="ChEBI" id="CHEBI:30616"/>
    </ligand>
</feature>
<feature type="binding site" evidence="13">
    <location>
        <position position="35"/>
    </location>
    <ligand>
        <name>substrate</name>
    </ligand>
</feature>
<dbReference type="EMBL" id="DVMT01000038">
    <property type="protein sequence ID" value="HIU40397.1"/>
    <property type="molecule type" value="Genomic_DNA"/>
</dbReference>
<dbReference type="InterPro" id="IPR036043">
    <property type="entry name" value="Phosphoglycerate_kinase_sf"/>
</dbReference>
<dbReference type="FunFam" id="3.40.50.1260:FF:000001">
    <property type="entry name" value="Phosphoglycerate kinase"/>
    <property type="match status" value="1"/>
</dbReference>
<comment type="caution">
    <text evidence="13">Lacks conserved residue(s) required for the propagation of feature annotation.</text>
</comment>
<evidence type="ECO:0000256" key="8">
    <source>
        <dbReference type="ARBA" id="ARBA00022679"/>
    </source>
</evidence>
<evidence type="ECO:0000256" key="5">
    <source>
        <dbReference type="ARBA" id="ARBA00013061"/>
    </source>
</evidence>
<feature type="binding site" evidence="13 14">
    <location>
        <begin position="58"/>
        <end position="61"/>
    </location>
    <ligand>
        <name>substrate</name>
    </ligand>
</feature>
<evidence type="ECO:0000256" key="4">
    <source>
        <dbReference type="ARBA" id="ARBA00008982"/>
    </source>
</evidence>
<dbReference type="PIRSF" id="PIRSF000724">
    <property type="entry name" value="Pgk"/>
    <property type="match status" value="1"/>
</dbReference>
<dbReference type="InterPro" id="IPR015911">
    <property type="entry name" value="Phosphoglycerate_kinase_CS"/>
</dbReference>
<dbReference type="GO" id="GO:0043531">
    <property type="term" value="F:ADP binding"/>
    <property type="evidence" value="ECO:0007669"/>
    <property type="project" value="TreeGrafter"/>
</dbReference>
<keyword evidence="9 13" id="KW-0547">Nucleotide-binding</keyword>
<dbReference type="HAMAP" id="MF_00145">
    <property type="entry name" value="Phosphoglyc_kinase"/>
    <property type="match status" value="1"/>
</dbReference>
<feature type="binding site" evidence="14">
    <location>
        <position position="35"/>
    </location>
    <ligand>
        <name>(2R)-3-phosphoglycerate</name>
        <dbReference type="ChEBI" id="CHEBI:58272"/>
    </ligand>
</feature>
<dbReference type="AlphaFoldDB" id="A0A9D1IN94"/>
<organism evidence="17 18">
    <name type="scientific">Candidatus Aphodocola excrementigallinarum</name>
    <dbReference type="NCBI Taxonomy" id="2840670"/>
    <lineage>
        <taxon>Bacteria</taxon>
        <taxon>Bacillati</taxon>
        <taxon>Bacillota</taxon>
        <taxon>Bacilli</taxon>
        <taxon>Candidatus Aphodocola</taxon>
    </lineage>
</organism>
<comment type="pathway">
    <text evidence="3 13">Carbohydrate degradation; glycolysis; pyruvate from D-glyceraldehyde 3-phosphate: step 2/5.</text>
</comment>
<dbReference type="EC" id="2.7.2.3" evidence="5 13"/>
<dbReference type="InterPro" id="IPR015824">
    <property type="entry name" value="Phosphoglycerate_kinase_N"/>
</dbReference>
<dbReference type="PROSITE" id="PS00111">
    <property type="entry name" value="PGLYCERATE_KINASE"/>
    <property type="match status" value="1"/>
</dbReference>
<keyword evidence="8 13" id="KW-0808">Transferase</keyword>
<dbReference type="PANTHER" id="PTHR11406:SF23">
    <property type="entry name" value="PHOSPHOGLYCERATE KINASE 1, CHLOROPLASTIC-RELATED"/>
    <property type="match status" value="1"/>
</dbReference>
<keyword evidence="7 13" id="KW-0963">Cytoplasm</keyword>
<dbReference type="GO" id="GO:0006096">
    <property type="term" value="P:glycolytic process"/>
    <property type="evidence" value="ECO:0007669"/>
    <property type="project" value="UniProtKB-UniRule"/>
</dbReference>
<reference evidence="17" key="1">
    <citation type="submission" date="2020-10" db="EMBL/GenBank/DDBJ databases">
        <authorList>
            <person name="Gilroy R."/>
        </authorList>
    </citation>
    <scope>NUCLEOTIDE SEQUENCE</scope>
    <source>
        <strain evidence="17">CHK193-30670</strain>
    </source>
</reference>
<feature type="binding site" evidence="14">
    <location>
        <position position="118"/>
    </location>
    <ligand>
        <name>(2R)-3-phosphoglycerate</name>
        <dbReference type="ChEBI" id="CHEBI:58272"/>
    </ligand>
</feature>
<evidence type="ECO:0000256" key="6">
    <source>
        <dbReference type="ARBA" id="ARBA00016471"/>
    </source>
</evidence>
<feature type="binding site" evidence="14">
    <location>
        <position position="155"/>
    </location>
    <ligand>
        <name>(2R)-3-phosphoglycerate</name>
        <dbReference type="ChEBI" id="CHEBI:58272"/>
    </ligand>
</feature>
<feature type="binding site" evidence="13">
    <location>
        <position position="118"/>
    </location>
    <ligand>
        <name>substrate</name>
    </ligand>
</feature>
<evidence type="ECO:0000256" key="14">
    <source>
        <dbReference type="PIRSR" id="PIRSR000724-1"/>
    </source>
</evidence>
<evidence type="ECO:0000256" key="7">
    <source>
        <dbReference type="ARBA" id="ARBA00022490"/>
    </source>
</evidence>
<evidence type="ECO:0000256" key="9">
    <source>
        <dbReference type="ARBA" id="ARBA00022741"/>
    </source>
</evidence>
<protein>
    <recommendedName>
        <fullName evidence="6 13">Phosphoglycerate kinase</fullName>
        <ecNumber evidence="5 13">2.7.2.3</ecNumber>
    </recommendedName>
</protein>
<evidence type="ECO:0000256" key="2">
    <source>
        <dbReference type="ARBA" id="ARBA00004496"/>
    </source>
</evidence>
<feature type="binding site" evidence="13">
    <location>
        <position position="155"/>
    </location>
    <ligand>
        <name>substrate</name>
    </ligand>
</feature>
<comment type="similarity">
    <text evidence="4 13 16">Belongs to the phosphoglycerate kinase family.</text>
</comment>
<evidence type="ECO:0000256" key="13">
    <source>
        <dbReference type="HAMAP-Rule" id="MF_00145"/>
    </source>
</evidence>
<dbReference type="Gene3D" id="3.40.50.1260">
    <property type="entry name" value="Phosphoglycerate kinase, N-terminal domain"/>
    <property type="match status" value="2"/>
</dbReference>
<comment type="catalytic activity">
    <reaction evidence="1 13 16">
        <text>(2R)-3-phosphoglycerate + ATP = (2R)-3-phospho-glyceroyl phosphate + ADP</text>
        <dbReference type="Rhea" id="RHEA:14801"/>
        <dbReference type="ChEBI" id="CHEBI:30616"/>
        <dbReference type="ChEBI" id="CHEBI:57604"/>
        <dbReference type="ChEBI" id="CHEBI:58272"/>
        <dbReference type="ChEBI" id="CHEBI:456216"/>
        <dbReference type="EC" id="2.7.2.3"/>
    </reaction>
</comment>
<evidence type="ECO:0000256" key="10">
    <source>
        <dbReference type="ARBA" id="ARBA00022777"/>
    </source>
</evidence>
<evidence type="ECO:0000256" key="15">
    <source>
        <dbReference type="PIRSR" id="PIRSR000724-2"/>
    </source>
</evidence>
<proteinExistence type="inferred from homology"/>
<evidence type="ECO:0000256" key="3">
    <source>
        <dbReference type="ARBA" id="ARBA00004838"/>
    </source>
</evidence>
<dbReference type="PANTHER" id="PTHR11406">
    <property type="entry name" value="PHOSPHOGLYCERATE KINASE"/>
    <property type="match status" value="1"/>
</dbReference>
<comment type="caution">
    <text evidence="17">The sequence shown here is derived from an EMBL/GenBank/DDBJ whole genome shotgun (WGS) entry which is preliminary data.</text>
</comment>
<dbReference type="PRINTS" id="PR00477">
    <property type="entry name" value="PHGLYCKINASE"/>
</dbReference>
<gene>
    <name evidence="13" type="primary">pgk</name>
    <name evidence="17" type="ORF">IAB68_03770</name>
</gene>
<keyword evidence="12 13" id="KW-0324">Glycolysis</keyword>
<dbReference type="FunFam" id="3.40.50.1260:FF:000008">
    <property type="entry name" value="Phosphoglycerate kinase"/>
    <property type="match status" value="1"/>
</dbReference>
<dbReference type="SUPFAM" id="SSF53748">
    <property type="entry name" value="Phosphoglycerate kinase"/>
    <property type="match status" value="1"/>
</dbReference>
<evidence type="ECO:0000256" key="16">
    <source>
        <dbReference type="RuleBase" id="RU000532"/>
    </source>
</evidence>
<evidence type="ECO:0000256" key="1">
    <source>
        <dbReference type="ARBA" id="ARBA00000642"/>
    </source>
</evidence>
<sequence length="394" mass="43797">MKKMITDFDLDGKKVIIRCDFNVPIKDGKITDDNRIKESLKTINYAIDNNAKVILLSHLGRIKTEEDKSKNSLLPVAKRLGELIGKKVLFINETRGNVLEEAVLNMNKKDVLLIENTRYEDYPSKKESNCDDELSKYWASLGDIFINDAFGSCHRACASIVGIAKYLPSGIGFLIEREIKMLGNTLDNPKRPYVVIMGGAKMNDKIKVIDKLIEKCDYLLLGGGIANTFLTAKGYDLKKSLYDEESLLHAKDLMGKYKDKIVLPVDGYASEKYEDNLEVKYYDLKKVDDGMMILDIGPETIKLFSKYINNCKTIFLNGPVGVSEFNSFEYGTNALLKILKESGADVIVGGGDSAAAARKFGYKDAFCHISTGGGASLEYIEGKKLPGIEAIDNK</sequence>
<keyword evidence="10 13" id="KW-0418">Kinase</keyword>
<feature type="binding site" evidence="13 15">
    <location>
        <position position="324"/>
    </location>
    <ligand>
        <name>ATP</name>
        <dbReference type="ChEBI" id="CHEBI:30616"/>
    </ligand>
</feature>
<dbReference type="Pfam" id="PF00162">
    <property type="entry name" value="PGK"/>
    <property type="match status" value="1"/>
</dbReference>
<dbReference type="GO" id="GO:0005829">
    <property type="term" value="C:cytosol"/>
    <property type="evidence" value="ECO:0007669"/>
    <property type="project" value="TreeGrafter"/>
</dbReference>
<dbReference type="InterPro" id="IPR001576">
    <property type="entry name" value="Phosphoglycerate_kinase"/>
</dbReference>
<evidence type="ECO:0000313" key="18">
    <source>
        <dbReference type="Proteomes" id="UP000824074"/>
    </source>
</evidence>
<comment type="subcellular location">
    <subcellularLocation>
        <location evidence="2 13">Cytoplasm</location>
    </subcellularLocation>
</comment>
<dbReference type="GO" id="GO:0004618">
    <property type="term" value="F:phosphoglycerate kinase activity"/>
    <property type="evidence" value="ECO:0007669"/>
    <property type="project" value="UniProtKB-UniRule"/>
</dbReference>
<feature type="binding site" evidence="13 14">
    <location>
        <begin position="20"/>
        <end position="22"/>
    </location>
    <ligand>
        <name>substrate</name>
    </ligand>
</feature>
<evidence type="ECO:0000256" key="11">
    <source>
        <dbReference type="ARBA" id="ARBA00022840"/>
    </source>
</evidence>
<name>A0A9D1IN94_9FIRM</name>
<evidence type="ECO:0000313" key="17">
    <source>
        <dbReference type="EMBL" id="HIU40397.1"/>
    </source>
</evidence>
<reference evidence="17" key="2">
    <citation type="journal article" date="2021" name="PeerJ">
        <title>Extensive microbial diversity within the chicken gut microbiome revealed by metagenomics and culture.</title>
        <authorList>
            <person name="Gilroy R."/>
            <person name="Ravi A."/>
            <person name="Getino M."/>
            <person name="Pursley I."/>
            <person name="Horton D.L."/>
            <person name="Alikhan N.F."/>
            <person name="Baker D."/>
            <person name="Gharbi K."/>
            <person name="Hall N."/>
            <person name="Watson M."/>
            <person name="Adriaenssens E.M."/>
            <person name="Foster-Nyarko E."/>
            <person name="Jarju S."/>
            <person name="Secka A."/>
            <person name="Antonio M."/>
            <person name="Oren A."/>
            <person name="Chaudhuri R.R."/>
            <person name="La Ragione R."/>
            <person name="Hildebrand F."/>
            <person name="Pallen M.J."/>
        </authorList>
    </citation>
    <scope>NUCLEOTIDE SEQUENCE</scope>
    <source>
        <strain evidence="17">CHK193-30670</strain>
    </source>
</reference>
<accession>A0A9D1IN94</accession>
<feature type="binding site" evidence="13 15">
    <location>
        <position position="205"/>
    </location>
    <ligand>
        <name>ATP</name>
        <dbReference type="ChEBI" id="CHEBI:30616"/>
    </ligand>
</feature>
<dbReference type="Proteomes" id="UP000824074">
    <property type="component" value="Unassembled WGS sequence"/>
</dbReference>
<comment type="subunit">
    <text evidence="13">Monomer.</text>
</comment>
<dbReference type="GO" id="GO:0005524">
    <property type="term" value="F:ATP binding"/>
    <property type="evidence" value="ECO:0007669"/>
    <property type="project" value="UniProtKB-KW"/>
</dbReference>
<dbReference type="GO" id="GO:0006094">
    <property type="term" value="P:gluconeogenesis"/>
    <property type="evidence" value="ECO:0007669"/>
    <property type="project" value="TreeGrafter"/>
</dbReference>
<keyword evidence="11 13" id="KW-0067">ATP-binding</keyword>
<evidence type="ECO:0000256" key="12">
    <source>
        <dbReference type="ARBA" id="ARBA00023152"/>
    </source>
</evidence>
<dbReference type="GO" id="GO:0009986">
    <property type="term" value="C:cell surface"/>
    <property type="evidence" value="ECO:0007669"/>
    <property type="project" value="UniProtKB-ARBA"/>
</dbReference>